<accession>A0A815A3X8</accession>
<keyword evidence="5" id="KW-1185">Reference proteome</keyword>
<sequence length="71" mass="7596">MCRAVSHEEIFNIFEEPPAPPPSDLTPLTSHQVPSITTYTNDNIENHGITLGTGIAFGLGIGIGYVISKSK</sequence>
<keyword evidence="1" id="KW-0812">Transmembrane</keyword>
<evidence type="ECO:0000313" key="5">
    <source>
        <dbReference type="Proteomes" id="UP000663870"/>
    </source>
</evidence>
<dbReference type="Proteomes" id="UP000663854">
    <property type="component" value="Unassembled WGS sequence"/>
</dbReference>
<dbReference type="Proteomes" id="UP000663870">
    <property type="component" value="Unassembled WGS sequence"/>
</dbReference>
<keyword evidence="1" id="KW-0472">Membrane</keyword>
<name>A0A815A3X8_9BILA</name>
<keyword evidence="1" id="KW-1133">Transmembrane helix</keyword>
<evidence type="ECO:0000313" key="3">
    <source>
        <dbReference type="EMBL" id="CAF1532179.1"/>
    </source>
</evidence>
<evidence type="ECO:0000256" key="1">
    <source>
        <dbReference type="SAM" id="Phobius"/>
    </source>
</evidence>
<dbReference type="EMBL" id="CAJNOL010002836">
    <property type="protein sequence ID" value="CAF1532179.1"/>
    <property type="molecule type" value="Genomic_DNA"/>
</dbReference>
<dbReference type="AlphaFoldDB" id="A0A815A3X8"/>
<reference evidence="2" key="1">
    <citation type="submission" date="2021-02" db="EMBL/GenBank/DDBJ databases">
        <authorList>
            <person name="Nowell W R."/>
        </authorList>
    </citation>
    <scope>NUCLEOTIDE SEQUENCE</scope>
</reference>
<evidence type="ECO:0000313" key="4">
    <source>
        <dbReference type="Proteomes" id="UP000663854"/>
    </source>
</evidence>
<proteinExistence type="predicted"/>
<evidence type="ECO:0000313" key="2">
    <source>
        <dbReference type="EMBL" id="CAF1250833.1"/>
    </source>
</evidence>
<organism evidence="2 4">
    <name type="scientific">Rotaria sordida</name>
    <dbReference type="NCBI Taxonomy" id="392033"/>
    <lineage>
        <taxon>Eukaryota</taxon>
        <taxon>Metazoa</taxon>
        <taxon>Spiralia</taxon>
        <taxon>Gnathifera</taxon>
        <taxon>Rotifera</taxon>
        <taxon>Eurotatoria</taxon>
        <taxon>Bdelloidea</taxon>
        <taxon>Philodinida</taxon>
        <taxon>Philodinidae</taxon>
        <taxon>Rotaria</taxon>
    </lineage>
</organism>
<comment type="caution">
    <text evidence="2">The sequence shown here is derived from an EMBL/GenBank/DDBJ whole genome shotgun (WGS) entry which is preliminary data.</text>
</comment>
<protein>
    <submittedName>
        <fullName evidence="2">Uncharacterized protein</fullName>
    </submittedName>
</protein>
<gene>
    <name evidence="3" type="ORF">JXQ802_LOCUS42320</name>
    <name evidence="2" type="ORF">PYM288_LOCUS27372</name>
</gene>
<feature type="transmembrane region" description="Helical" evidence="1">
    <location>
        <begin position="49"/>
        <end position="67"/>
    </location>
</feature>
<dbReference type="EMBL" id="CAJNOH010001792">
    <property type="protein sequence ID" value="CAF1250833.1"/>
    <property type="molecule type" value="Genomic_DNA"/>
</dbReference>